<reference evidence="12" key="1">
    <citation type="submission" date="2017-05" db="EMBL/GenBank/DDBJ databases">
        <authorList>
            <person name="Varghese N."/>
            <person name="Submissions S."/>
        </authorList>
    </citation>
    <scope>NUCLEOTIDE SEQUENCE</scope>
    <source>
        <strain evidence="12">Su22</strain>
    </source>
</reference>
<dbReference type="PROSITE" id="PS00675">
    <property type="entry name" value="SIGMA54_INTERACT_1"/>
    <property type="match status" value="1"/>
</dbReference>
<evidence type="ECO:0000256" key="3">
    <source>
        <dbReference type="ARBA" id="ARBA00022840"/>
    </source>
</evidence>
<evidence type="ECO:0000313" key="12">
    <source>
        <dbReference type="EMBL" id="SMP37747.1"/>
    </source>
</evidence>
<dbReference type="CDD" id="cd00130">
    <property type="entry name" value="PAS"/>
    <property type="match status" value="1"/>
</dbReference>
<evidence type="ECO:0000259" key="9">
    <source>
        <dbReference type="PROSITE" id="PS50045"/>
    </source>
</evidence>
<dbReference type="InterPro" id="IPR003593">
    <property type="entry name" value="AAA+_ATPase"/>
</dbReference>
<proteinExistence type="predicted"/>
<dbReference type="FunFam" id="3.40.50.300:FF:000006">
    <property type="entry name" value="DNA-binding transcriptional regulator NtrC"/>
    <property type="match status" value="1"/>
</dbReference>
<feature type="coiled-coil region" evidence="8">
    <location>
        <begin position="503"/>
        <end position="530"/>
    </location>
</feature>
<dbReference type="SMART" id="SM00382">
    <property type="entry name" value="AAA"/>
    <property type="match status" value="1"/>
</dbReference>
<dbReference type="Gene3D" id="3.40.50.300">
    <property type="entry name" value="P-loop containing nucleotide triphosphate hydrolases"/>
    <property type="match status" value="1"/>
</dbReference>
<dbReference type="Pfam" id="PF13188">
    <property type="entry name" value="PAS_8"/>
    <property type="match status" value="1"/>
</dbReference>
<dbReference type="InterPro" id="IPR000014">
    <property type="entry name" value="PAS"/>
</dbReference>
<dbReference type="Gene3D" id="1.10.8.60">
    <property type="match status" value="1"/>
</dbReference>
<keyword evidence="3" id="KW-0067">ATP-binding</keyword>
<dbReference type="RefSeq" id="WP_283407384.1">
    <property type="nucleotide sequence ID" value="NZ_FXUF01000001.1"/>
</dbReference>
<feature type="domain" description="PAC" evidence="11">
    <location>
        <begin position="172"/>
        <end position="224"/>
    </location>
</feature>
<keyword evidence="4" id="KW-0805">Transcription regulation</keyword>
<accession>A0AA45WSP7</accession>
<feature type="domain" description="Sigma-54 factor interaction" evidence="9">
    <location>
        <begin position="243"/>
        <end position="472"/>
    </location>
</feature>
<dbReference type="InterPro" id="IPR000700">
    <property type="entry name" value="PAS-assoc_C"/>
</dbReference>
<gene>
    <name evidence="12" type="ORF">SAMN06296020_10115</name>
</gene>
<feature type="domain" description="PAS" evidence="10">
    <location>
        <begin position="105"/>
        <end position="151"/>
    </location>
</feature>
<keyword evidence="1" id="KW-0547">Nucleotide-binding</keyword>
<evidence type="ECO:0000313" key="13">
    <source>
        <dbReference type="Proteomes" id="UP001158066"/>
    </source>
</evidence>
<evidence type="ECO:0000256" key="5">
    <source>
        <dbReference type="ARBA" id="ARBA00023125"/>
    </source>
</evidence>
<evidence type="ECO:0000259" key="10">
    <source>
        <dbReference type="PROSITE" id="PS50112"/>
    </source>
</evidence>
<dbReference type="GO" id="GO:0003677">
    <property type="term" value="F:DNA binding"/>
    <property type="evidence" value="ECO:0007669"/>
    <property type="project" value="UniProtKB-KW"/>
</dbReference>
<dbReference type="GO" id="GO:0006355">
    <property type="term" value="P:regulation of DNA-templated transcription"/>
    <property type="evidence" value="ECO:0007669"/>
    <property type="project" value="InterPro"/>
</dbReference>
<dbReference type="InterPro" id="IPR030828">
    <property type="entry name" value="HTH_TyrR"/>
</dbReference>
<dbReference type="SUPFAM" id="SSF55785">
    <property type="entry name" value="PYP-like sensor domain (PAS domain)"/>
    <property type="match status" value="1"/>
</dbReference>
<evidence type="ECO:0000256" key="8">
    <source>
        <dbReference type="SAM" id="Coils"/>
    </source>
</evidence>
<dbReference type="InterPro" id="IPR025662">
    <property type="entry name" value="Sigma_54_int_dom_ATP-bd_1"/>
</dbReference>
<dbReference type="PANTHER" id="PTHR32071">
    <property type="entry name" value="TRANSCRIPTIONAL REGULATORY PROTEIN"/>
    <property type="match status" value="1"/>
</dbReference>
<dbReference type="Gene3D" id="1.10.10.60">
    <property type="entry name" value="Homeodomain-like"/>
    <property type="match status" value="1"/>
</dbReference>
<dbReference type="InterPro" id="IPR002078">
    <property type="entry name" value="Sigma_54_int"/>
</dbReference>
<dbReference type="CDD" id="cd00009">
    <property type="entry name" value="AAA"/>
    <property type="match status" value="1"/>
</dbReference>
<dbReference type="InterPro" id="IPR058031">
    <property type="entry name" value="AAA_lid_NorR"/>
</dbReference>
<keyword evidence="2" id="KW-0058">Aromatic hydrocarbons catabolism</keyword>
<organism evidence="12 13">
    <name type="scientific">Anoxynatronum buryatiense</name>
    <dbReference type="NCBI Taxonomy" id="489973"/>
    <lineage>
        <taxon>Bacteria</taxon>
        <taxon>Bacillati</taxon>
        <taxon>Bacillota</taxon>
        <taxon>Clostridia</taxon>
        <taxon>Eubacteriales</taxon>
        <taxon>Clostridiaceae</taxon>
        <taxon>Anoxynatronum</taxon>
    </lineage>
</organism>
<keyword evidence="8" id="KW-0175">Coiled coil</keyword>
<dbReference type="InterPro" id="IPR025944">
    <property type="entry name" value="Sigma_54_int_dom_CS"/>
</dbReference>
<dbReference type="Pfam" id="PF00158">
    <property type="entry name" value="Sigma54_activat"/>
    <property type="match status" value="1"/>
</dbReference>
<dbReference type="PROSITE" id="PS00676">
    <property type="entry name" value="SIGMA54_INTERACT_2"/>
    <property type="match status" value="1"/>
</dbReference>
<dbReference type="SUPFAM" id="SSF46689">
    <property type="entry name" value="Homeodomain-like"/>
    <property type="match status" value="1"/>
</dbReference>
<keyword evidence="13" id="KW-1185">Reference proteome</keyword>
<dbReference type="PROSITE" id="PS50112">
    <property type="entry name" value="PAS"/>
    <property type="match status" value="1"/>
</dbReference>
<dbReference type="PROSITE" id="PS50045">
    <property type="entry name" value="SIGMA54_INTERACT_4"/>
    <property type="match status" value="1"/>
</dbReference>
<keyword evidence="5" id="KW-0238">DNA-binding</keyword>
<evidence type="ECO:0000256" key="4">
    <source>
        <dbReference type="ARBA" id="ARBA00023015"/>
    </source>
</evidence>
<dbReference type="InterPro" id="IPR027417">
    <property type="entry name" value="P-loop_NTPase"/>
</dbReference>
<dbReference type="GO" id="GO:0005524">
    <property type="term" value="F:ATP binding"/>
    <property type="evidence" value="ECO:0007669"/>
    <property type="project" value="UniProtKB-KW"/>
</dbReference>
<dbReference type="Proteomes" id="UP001158066">
    <property type="component" value="Unassembled WGS sequence"/>
</dbReference>
<sequence>MEFVNQLLDMIPAGMVIIRENGEILYQNKRASFFLDLYRIKIGNEQQIAAFIADLQQNRQENWKVLEDNDVLVQTYLMAEDQDGCIFGAMFFDIENMANVISNASTEEFKMIFDSAQDAIFIDNKDGVTQWMNKAASQLYQVSKENVIGKNIDEQEKSGLFYPSVAKMAFTKKEEVTILHNNRHGKKLMTTGTPIFDKRGNIQKIITTSRDMTELISLKNQLEDVHNTLEELKEEQQERIGTLIIKSKKMKDVIQLSKRLAQIDSTVLITGESGVGKGEIAKFIHLFGENQDRPFVKVNCGAIPESLLESELFGYEAGAFTGSKKQGKPGLFEVAQNGTIFLDEISELPLNLQVKLLHAIQDKEIQRVGGIKPIPVNVRIITATNQDLNEMVRMHQFREDLYYRLNVVPIHLSPLRERKEDIFPLVTYFLKKYNEKFAVEKRLDSNTIDVLLRYSWPGNVRELENIIERIVITTKGQEILPENLPGFILGEDHRQKDMRLSVKSTLKQTVEEVEKQVIAAAAQKHRTTREIAKVLDVSQPTIVRKMNKYHIKYQSS</sequence>
<dbReference type="PROSITE" id="PS00688">
    <property type="entry name" value="SIGMA54_INTERACT_3"/>
    <property type="match status" value="1"/>
</dbReference>
<keyword evidence="6" id="KW-0804">Transcription</keyword>
<name>A0AA45WSP7_9CLOT</name>
<dbReference type="EMBL" id="FXUF01000001">
    <property type="protein sequence ID" value="SMP37747.1"/>
    <property type="molecule type" value="Genomic_DNA"/>
</dbReference>
<evidence type="ECO:0000256" key="2">
    <source>
        <dbReference type="ARBA" id="ARBA00022797"/>
    </source>
</evidence>
<dbReference type="InterPro" id="IPR025943">
    <property type="entry name" value="Sigma_54_int_dom_ATP-bd_2"/>
</dbReference>
<dbReference type="InterPro" id="IPR035965">
    <property type="entry name" value="PAS-like_dom_sf"/>
</dbReference>
<dbReference type="PROSITE" id="PS50113">
    <property type="entry name" value="PAC"/>
    <property type="match status" value="1"/>
</dbReference>
<dbReference type="PANTHER" id="PTHR32071:SF57">
    <property type="entry name" value="C4-DICARBOXYLATE TRANSPORT TRANSCRIPTIONAL REGULATORY PROTEIN DCTD"/>
    <property type="match status" value="1"/>
</dbReference>
<protein>
    <recommendedName>
        <fullName evidence="7">HTH-type transcriptional regulatory protein TyrR</fullName>
    </recommendedName>
</protein>
<evidence type="ECO:0000259" key="11">
    <source>
        <dbReference type="PROSITE" id="PS50113"/>
    </source>
</evidence>
<dbReference type="Gene3D" id="3.30.450.20">
    <property type="entry name" value="PAS domain"/>
    <property type="match status" value="1"/>
</dbReference>
<evidence type="ECO:0000256" key="7">
    <source>
        <dbReference type="ARBA" id="ARBA00029500"/>
    </source>
</evidence>
<evidence type="ECO:0000256" key="1">
    <source>
        <dbReference type="ARBA" id="ARBA00022741"/>
    </source>
</evidence>
<dbReference type="InterPro" id="IPR009057">
    <property type="entry name" value="Homeodomain-like_sf"/>
</dbReference>
<evidence type="ECO:0000256" key="6">
    <source>
        <dbReference type="ARBA" id="ARBA00023163"/>
    </source>
</evidence>
<dbReference type="NCBIfam" id="TIGR00229">
    <property type="entry name" value="sensory_box"/>
    <property type="match status" value="1"/>
</dbReference>
<dbReference type="Pfam" id="PF18024">
    <property type="entry name" value="HTH_50"/>
    <property type="match status" value="1"/>
</dbReference>
<dbReference type="Pfam" id="PF25601">
    <property type="entry name" value="AAA_lid_14"/>
    <property type="match status" value="1"/>
</dbReference>
<dbReference type="AlphaFoldDB" id="A0AA45WSP7"/>
<comment type="caution">
    <text evidence="12">The sequence shown here is derived from an EMBL/GenBank/DDBJ whole genome shotgun (WGS) entry which is preliminary data.</text>
</comment>
<dbReference type="SUPFAM" id="SSF52540">
    <property type="entry name" value="P-loop containing nucleoside triphosphate hydrolases"/>
    <property type="match status" value="1"/>
</dbReference>
<dbReference type="Pfam" id="PF13426">
    <property type="entry name" value="PAS_9"/>
    <property type="match status" value="1"/>
</dbReference>